<dbReference type="Proteomes" id="UP000184510">
    <property type="component" value="Unassembled WGS sequence"/>
</dbReference>
<dbReference type="SUPFAM" id="SSF52402">
    <property type="entry name" value="Adenine nucleotide alpha hydrolases-like"/>
    <property type="match status" value="1"/>
</dbReference>
<accession>A0A1M6EHA8</accession>
<dbReference type="RefSeq" id="WP_143158391.1">
    <property type="nucleotide sequence ID" value="NZ_FQYR01000002.1"/>
</dbReference>
<name>A0A1M6EHA8_9BACT</name>
<dbReference type="InParanoid" id="A0A1M6EHA8"/>
<evidence type="ECO:0000256" key="1">
    <source>
        <dbReference type="SAM" id="MobiDB-lite"/>
    </source>
</evidence>
<dbReference type="STRING" id="1123071.SAMN02745181_1028"/>
<dbReference type="OrthoDB" id="197889at2"/>
<proteinExistence type="predicted"/>
<evidence type="ECO:0008006" key="4">
    <source>
        <dbReference type="Google" id="ProtNLM"/>
    </source>
</evidence>
<feature type="region of interest" description="Disordered" evidence="1">
    <location>
        <begin position="390"/>
        <end position="416"/>
    </location>
</feature>
<keyword evidence="3" id="KW-1185">Reference proteome</keyword>
<evidence type="ECO:0000313" key="2">
    <source>
        <dbReference type="EMBL" id="SHI84779.1"/>
    </source>
</evidence>
<reference evidence="2 3" key="1">
    <citation type="submission" date="2016-11" db="EMBL/GenBank/DDBJ databases">
        <authorList>
            <person name="Jaros S."/>
            <person name="Januszkiewicz K."/>
            <person name="Wedrychowicz H."/>
        </authorList>
    </citation>
    <scope>NUCLEOTIDE SEQUENCE [LARGE SCALE GENOMIC DNA]</scope>
    <source>
        <strain evidence="2 3">DSM 18772</strain>
    </source>
</reference>
<gene>
    <name evidence="2" type="ORF">SAMN02745181_1028</name>
</gene>
<protein>
    <recommendedName>
        <fullName evidence="4">7-cyano-7-deazaguanine synthase (Queuosine biosynthesis)</fullName>
    </recommendedName>
</protein>
<sequence length="416" mass="46772">MIISNRQVTLENDLATISFNIESESLPNKLWFNVPAEYMDLVADSYDAALLAVLLPAMKRGEDIHIEGAISGKLWHNLMLSYQLIVYQMLPALKKVNITASTLSDKNYGGSGVLAGFSGGIDSYSVLHDYHFEDIPSHLKLTHLTFNNVGSHGKTKEAEKLFHIRYERVNAIAKQLDLPIIKVNSNFFEFYGSGLRFNSTDTIRNAAVALLLQNGIGSFMCASSYPYDTLFVGKSKFMACCDAISLPLLSTESLEAFAVGNEYTRVEKTLQLPSLPITHSTLDVCTEIKHLGPPINCGACRKCNITLITLEIAGKLDDYSSCFDLKAYKKVRKKYIRQFLFERRTTSIELVNFGIQEKFNFPPISFALSRVKHFIMDLFKDRRLIPRRGDEGLHIRPQRDGQKESSSDTEKEPVMA</sequence>
<organism evidence="2 3">
    <name type="scientific">Rubritalea squalenifaciens DSM 18772</name>
    <dbReference type="NCBI Taxonomy" id="1123071"/>
    <lineage>
        <taxon>Bacteria</taxon>
        <taxon>Pseudomonadati</taxon>
        <taxon>Verrucomicrobiota</taxon>
        <taxon>Verrucomicrobiia</taxon>
        <taxon>Verrucomicrobiales</taxon>
        <taxon>Rubritaleaceae</taxon>
        <taxon>Rubritalea</taxon>
    </lineage>
</organism>
<evidence type="ECO:0000313" key="3">
    <source>
        <dbReference type="Proteomes" id="UP000184510"/>
    </source>
</evidence>
<dbReference type="AlphaFoldDB" id="A0A1M6EHA8"/>
<dbReference type="EMBL" id="FQYR01000002">
    <property type="protein sequence ID" value="SHI84779.1"/>
    <property type="molecule type" value="Genomic_DNA"/>
</dbReference>